<feature type="compositionally biased region" description="Gly residues" evidence="1">
    <location>
        <begin position="25"/>
        <end position="36"/>
    </location>
</feature>
<gene>
    <name evidence="2" type="ORF">QVD17_20339</name>
</gene>
<evidence type="ECO:0000256" key="1">
    <source>
        <dbReference type="SAM" id="MobiDB-lite"/>
    </source>
</evidence>
<proteinExistence type="predicted"/>
<evidence type="ECO:0000313" key="2">
    <source>
        <dbReference type="EMBL" id="KAK1424997.1"/>
    </source>
</evidence>
<feature type="compositionally biased region" description="Basic and acidic residues" evidence="1">
    <location>
        <begin position="58"/>
        <end position="67"/>
    </location>
</feature>
<dbReference type="AlphaFoldDB" id="A0AAD8NXT3"/>
<protein>
    <submittedName>
        <fullName evidence="2">Uncharacterized protein</fullName>
    </submittedName>
</protein>
<sequence length="67" mass="6776">MTVINFIKTSLQLQQIASNPLQPEGDGGGYGDGGDGVQPSAGTPPPFVVGMAGTGMEGTDHRCGDGW</sequence>
<reference evidence="2" key="1">
    <citation type="journal article" date="2023" name="bioRxiv">
        <title>Improved chromosome-level genome assembly for marigold (Tagetes erecta).</title>
        <authorList>
            <person name="Jiang F."/>
            <person name="Yuan L."/>
            <person name="Wang S."/>
            <person name="Wang H."/>
            <person name="Xu D."/>
            <person name="Wang A."/>
            <person name="Fan W."/>
        </authorList>
    </citation>
    <scope>NUCLEOTIDE SEQUENCE</scope>
    <source>
        <strain evidence="2">WSJ</strain>
        <tissue evidence="2">Leaf</tissue>
    </source>
</reference>
<accession>A0AAD8NXT3</accession>
<name>A0AAD8NXT3_TARER</name>
<dbReference type="EMBL" id="JAUHHV010000005">
    <property type="protein sequence ID" value="KAK1424997.1"/>
    <property type="molecule type" value="Genomic_DNA"/>
</dbReference>
<keyword evidence="3" id="KW-1185">Reference proteome</keyword>
<dbReference type="Proteomes" id="UP001229421">
    <property type="component" value="Unassembled WGS sequence"/>
</dbReference>
<feature type="region of interest" description="Disordered" evidence="1">
    <location>
        <begin position="19"/>
        <end position="67"/>
    </location>
</feature>
<evidence type="ECO:0000313" key="3">
    <source>
        <dbReference type="Proteomes" id="UP001229421"/>
    </source>
</evidence>
<organism evidence="2 3">
    <name type="scientific">Tagetes erecta</name>
    <name type="common">African marigold</name>
    <dbReference type="NCBI Taxonomy" id="13708"/>
    <lineage>
        <taxon>Eukaryota</taxon>
        <taxon>Viridiplantae</taxon>
        <taxon>Streptophyta</taxon>
        <taxon>Embryophyta</taxon>
        <taxon>Tracheophyta</taxon>
        <taxon>Spermatophyta</taxon>
        <taxon>Magnoliopsida</taxon>
        <taxon>eudicotyledons</taxon>
        <taxon>Gunneridae</taxon>
        <taxon>Pentapetalae</taxon>
        <taxon>asterids</taxon>
        <taxon>campanulids</taxon>
        <taxon>Asterales</taxon>
        <taxon>Asteraceae</taxon>
        <taxon>Asteroideae</taxon>
        <taxon>Heliantheae alliance</taxon>
        <taxon>Tageteae</taxon>
        <taxon>Tagetes</taxon>
    </lineage>
</organism>
<comment type="caution">
    <text evidence="2">The sequence shown here is derived from an EMBL/GenBank/DDBJ whole genome shotgun (WGS) entry which is preliminary data.</text>
</comment>